<feature type="non-terminal residue" evidence="1">
    <location>
        <position position="38"/>
    </location>
</feature>
<accession>A0AAV6TEZ3</accession>
<gene>
    <name evidence="1" type="ORF">JTE90_006817</name>
</gene>
<comment type="caution">
    <text evidence="1">The sequence shown here is derived from an EMBL/GenBank/DDBJ whole genome shotgun (WGS) entry which is preliminary data.</text>
</comment>
<dbReference type="AlphaFoldDB" id="A0AAV6TEZ3"/>
<feature type="non-terminal residue" evidence="1">
    <location>
        <position position="1"/>
    </location>
</feature>
<proteinExistence type="predicted"/>
<dbReference type="Proteomes" id="UP000827092">
    <property type="component" value="Unassembled WGS sequence"/>
</dbReference>
<dbReference type="EMBL" id="JAFNEN010005545">
    <property type="protein sequence ID" value="KAG8170397.1"/>
    <property type="molecule type" value="Genomic_DNA"/>
</dbReference>
<keyword evidence="2" id="KW-1185">Reference proteome</keyword>
<sequence>RKFIASYGEFLANFFGIVCDEDNAEYDLGECEKVDETA</sequence>
<evidence type="ECO:0000313" key="2">
    <source>
        <dbReference type="Proteomes" id="UP000827092"/>
    </source>
</evidence>
<protein>
    <submittedName>
        <fullName evidence="1">Uncharacterized protein</fullName>
    </submittedName>
</protein>
<reference evidence="1 2" key="1">
    <citation type="journal article" date="2022" name="Nat. Ecol. Evol.">
        <title>A masculinizing supergene underlies an exaggerated male reproductive morph in a spider.</title>
        <authorList>
            <person name="Hendrickx F."/>
            <person name="De Corte Z."/>
            <person name="Sonet G."/>
            <person name="Van Belleghem S.M."/>
            <person name="Kostlbacher S."/>
            <person name="Vangestel C."/>
        </authorList>
    </citation>
    <scope>NUCLEOTIDE SEQUENCE [LARGE SCALE GENOMIC DNA]</scope>
    <source>
        <strain evidence="1">W744_W776</strain>
    </source>
</reference>
<organism evidence="1 2">
    <name type="scientific">Oedothorax gibbosus</name>
    <dbReference type="NCBI Taxonomy" id="931172"/>
    <lineage>
        <taxon>Eukaryota</taxon>
        <taxon>Metazoa</taxon>
        <taxon>Ecdysozoa</taxon>
        <taxon>Arthropoda</taxon>
        <taxon>Chelicerata</taxon>
        <taxon>Arachnida</taxon>
        <taxon>Araneae</taxon>
        <taxon>Araneomorphae</taxon>
        <taxon>Entelegynae</taxon>
        <taxon>Araneoidea</taxon>
        <taxon>Linyphiidae</taxon>
        <taxon>Erigoninae</taxon>
        <taxon>Oedothorax</taxon>
    </lineage>
</organism>
<name>A0AAV6TEZ3_9ARAC</name>
<evidence type="ECO:0000313" key="1">
    <source>
        <dbReference type="EMBL" id="KAG8170397.1"/>
    </source>
</evidence>